<dbReference type="RefSeq" id="WP_112055454.1">
    <property type="nucleotide sequence ID" value="NZ_QLSX01000008.1"/>
</dbReference>
<dbReference type="Gene3D" id="3.40.366.30">
    <property type="entry name" value="50S ribosomal protein L16 arginine hydroxylase, Chain A, Domain 2"/>
    <property type="match status" value="1"/>
</dbReference>
<accession>A0A328XTZ2</accession>
<gene>
    <name evidence="7" type="ORF">BCL93_10848</name>
</gene>
<dbReference type="PANTHER" id="PTHR13096">
    <property type="entry name" value="MINA53 MYC INDUCED NUCLEAR ANTIGEN"/>
    <property type="match status" value="1"/>
</dbReference>
<name>A0A328XTZ2_9GAMM</name>
<reference evidence="7 8" key="1">
    <citation type="submission" date="2018-06" db="EMBL/GenBank/DDBJ databases">
        <title>Comparative analysis of microorganisms from saline springs in Andes Mountain Range, Colombia.</title>
        <authorList>
            <person name="Rubin E."/>
        </authorList>
    </citation>
    <scope>NUCLEOTIDE SEQUENCE [LARGE SCALE GENOMIC DNA]</scope>
    <source>
        <strain evidence="7 8">USBA-857</strain>
    </source>
</reference>
<dbReference type="GO" id="GO:0046872">
    <property type="term" value="F:metal ion binding"/>
    <property type="evidence" value="ECO:0007669"/>
    <property type="project" value="UniProtKB-KW"/>
</dbReference>
<dbReference type="InterPro" id="IPR003347">
    <property type="entry name" value="JmjC_dom"/>
</dbReference>
<keyword evidence="4" id="KW-0560">Oxidoreductase</keyword>
<comment type="caution">
    <text evidence="7">The sequence shown here is derived from an EMBL/GenBank/DDBJ whole genome shotgun (WGS) entry which is preliminary data.</text>
</comment>
<evidence type="ECO:0000313" key="7">
    <source>
        <dbReference type="EMBL" id="RAR59701.1"/>
    </source>
</evidence>
<protein>
    <submittedName>
        <fullName evidence="7">50S ribosomal protein L16 3-hydroxylase</fullName>
    </submittedName>
</protein>
<evidence type="ECO:0000256" key="2">
    <source>
        <dbReference type="ARBA" id="ARBA00022723"/>
    </source>
</evidence>
<sequence length="400" mass="43884">MTADTPLPMLGGLSAADFLGQYWQRKPLLIRGAFPDIESPLSPDELAGLACEEGIEARLVEEHGHDTKGNPQPWQVSHGPFDETTFSRLPERDWTLLVQAVDHYVPEVAELLEAFSFLPRWRLDDIMISYAPPGGSVGPHVDQYDVFLLQASGQRRWQLGGAVDEDAPIIDGIDLRILEHFEVTPNKDWVLEPGDMLYLPPGHAHHGVSQSEDCMTVSVGFRALSADESVTSFADYLGETLPASQRYSDAGMTPPADPGELNDEALERMRRLILDTLDDPAQLAQWFGRVMTQPKYVDQLVPQEEPTPVDELTAELEAGGYLERTLGSRFAWRGQDATQATLFVDGDGLPCTPGLARALASQTPIDAELLAYPGAAALIAGLLDRGSLSWPQDGEDEDEE</sequence>
<comment type="cofactor">
    <cofactor evidence="1">
        <name>Fe(2+)</name>
        <dbReference type="ChEBI" id="CHEBI:29033"/>
    </cofactor>
</comment>
<dbReference type="Proteomes" id="UP000249700">
    <property type="component" value="Unassembled WGS sequence"/>
</dbReference>
<evidence type="ECO:0000256" key="5">
    <source>
        <dbReference type="ARBA" id="ARBA00023004"/>
    </source>
</evidence>
<dbReference type="AlphaFoldDB" id="A0A328XTZ2"/>
<evidence type="ECO:0000259" key="6">
    <source>
        <dbReference type="PROSITE" id="PS51184"/>
    </source>
</evidence>
<dbReference type="InterPro" id="IPR039994">
    <property type="entry name" value="NO66-like"/>
</dbReference>
<keyword evidence="7" id="KW-0689">Ribosomal protein</keyword>
<proteinExistence type="predicted"/>
<dbReference type="PROSITE" id="PS51184">
    <property type="entry name" value="JMJC"/>
    <property type="match status" value="1"/>
</dbReference>
<dbReference type="SMART" id="SM00558">
    <property type="entry name" value="JmjC"/>
    <property type="match status" value="1"/>
</dbReference>
<evidence type="ECO:0000256" key="4">
    <source>
        <dbReference type="ARBA" id="ARBA00023002"/>
    </source>
</evidence>
<keyword evidence="2" id="KW-0479">Metal-binding</keyword>
<dbReference type="OrthoDB" id="9764016at2"/>
<keyword evidence="5" id="KW-0408">Iron</keyword>
<dbReference type="Pfam" id="PF20514">
    <property type="entry name" value="WHD_ROXA"/>
    <property type="match status" value="1"/>
</dbReference>
<dbReference type="GO" id="GO:0005840">
    <property type="term" value="C:ribosome"/>
    <property type="evidence" value="ECO:0007669"/>
    <property type="project" value="UniProtKB-KW"/>
</dbReference>
<dbReference type="GO" id="GO:0016706">
    <property type="term" value="F:2-oxoglutarate-dependent dioxygenase activity"/>
    <property type="evidence" value="ECO:0007669"/>
    <property type="project" value="TreeGrafter"/>
</dbReference>
<dbReference type="SUPFAM" id="SSF51197">
    <property type="entry name" value="Clavaminate synthase-like"/>
    <property type="match status" value="1"/>
</dbReference>
<keyword evidence="3" id="KW-0223">Dioxygenase</keyword>
<evidence type="ECO:0000256" key="1">
    <source>
        <dbReference type="ARBA" id="ARBA00001954"/>
    </source>
</evidence>
<evidence type="ECO:0000313" key="8">
    <source>
        <dbReference type="Proteomes" id="UP000249700"/>
    </source>
</evidence>
<dbReference type="EMBL" id="QLSX01000008">
    <property type="protein sequence ID" value="RAR59701.1"/>
    <property type="molecule type" value="Genomic_DNA"/>
</dbReference>
<evidence type="ECO:0000256" key="3">
    <source>
        <dbReference type="ARBA" id="ARBA00022964"/>
    </source>
</evidence>
<dbReference type="PANTHER" id="PTHR13096:SF8">
    <property type="entry name" value="RIBOSOMAL OXYGENASE 1"/>
    <property type="match status" value="1"/>
</dbReference>
<organism evidence="7 8">
    <name type="scientific">Onishia taeanensis</name>
    <dbReference type="NCBI Taxonomy" id="284577"/>
    <lineage>
        <taxon>Bacteria</taxon>
        <taxon>Pseudomonadati</taxon>
        <taxon>Pseudomonadota</taxon>
        <taxon>Gammaproteobacteria</taxon>
        <taxon>Oceanospirillales</taxon>
        <taxon>Halomonadaceae</taxon>
        <taxon>Onishia</taxon>
    </lineage>
</organism>
<feature type="domain" description="JmjC" evidence="6">
    <location>
        <begin position="107"/>
        <end position="238"/>
    </location>
</feature>
<dbReference type="InterPro" id="IPR046799">
    <property type="entry name" value="ROXA-like_wH"/>
</dbReference>
<dbReference type="Pfam" id="PF08007">
    <property type="entry name" value="JmjC_2"/>
    <property type="match status" value="1"/>
</dbReference>
<keyword evidence="7" id="KW-0687">Ribonucleoprotein</keyword>
<dbReference type="Gene3D" id="2.60.120.650">
    <property type="entry name" value="Cupin"/>
    <property type="match status" value="1"/>
</dbReference>